<evidence type="ECO:0000313" key="2">
    <source>
        <dbReference type="EMBL" id="KUJ73839.1"/>
    </source>
</evidence>
<sequence>MKNLTKAALFLSLLIVAACGSTSQKVGDYELSNDASGLVADDSIAPALLFVRPNAPDLSTFDRFIVDPVSVRYDDPGVEKLSDSDLARMQNYFRDQVTSELRAAGKEVTTEPGENTMRISFTLSGIKAPSAVPNAAGVLVATSFSVGEVTIEAAFSDAELDEINAIVVDRSRGARFMNATPWSTWADVESSFDYWARGIGAAVKP</sequence>
<dbReference type="InterPro" id="IPR021747">
    <property type="entry name" value="DUF3313"/>
</dbReference>
<keyword evidence="3" id="KW-1185">Reference proteome</keyword>
<name>A0A0X3TDY5_9RHOB</name>
<accession>A0A0X3TDY5</accession>
<gene>
    <name evidence="2" type="ORF">AVO44_19970</name>
</gene>
<dbReference type="RefSeq" id="WP_068341082.1">
    <property type="nucleotide sequence ID" value="NZ_LQBP01000017.1"/>
</dbReference>
<comment type="caution">
    <text evidence="2">The sequence shown here is derived from an EMBL/GenBank/DDBJ whole genome shotgun (WGS) entry which is preliminary data.</text>
</comment>
<dbReference type="OrthoDB" id="7585546at2"/>
<feature type="chain" id="PRO_5007053942" description="DUF3313 domain-containing protein" evidence="1">
    <location>
        <begin position="18"/>
        <end position="205"/>
    </location>
</feature>
<dbReference type="PROSITE" id="PS51257">
    <property type="entry name" value="PROKAR_LIPOPROTEIN"/>
    <property type="match status" value="1"/>
</dbReference>
<dbReference type="Pfam" id="PF11769">
    <property type="entry name" value="DUF3313"/>
    <property type="match status" value="1"/>
</dbReference>
<evidence type="ECO:0008006" key="4">
    <source>
        <dbReference type="Google" id="ProtNLM"/>
    </source>
</evidence>
<evidence type="ECO:0000313" key="3">
    <source>
        <dbReference type="Proteomes" id="UP000053690"/>
    </source>
</evidence>
<dbReference type="Proteomes" id="UP000053690">
    <property type="component" value="Unassembled WGS sequence"/>
</dbReference>
<proteinExistence type="predicted"/>
<dbReference type="AlphaFoldDB" id="A0A0X3TDY5"/>
<protein>
    <recommendedName>
        <fullName evidence="4">DUF3313 domain-containing protein</fullName>
    </recommendedName>
</protein>
<reference evidence="3" key="1">
    <citation type="submission" date="2015-12" db="EMBL/GenBank/DDBJ databases">
        <authorList>
            <person name="Zhang G."/>
            <person name="Stingl U."/>
        </authorList>
    </citation>
    <scope>NUCLEOTIDE SEQUENCE [LARGE SCALE GENOMIC DNA]</scope>
    <source>
        <strain evidence="3">ZGT108</strain>
    </source>
</reference>
<keyword evidence="1" id="KW-0732">Signal</keyword>
<organism evidence="2 3">
    <name type="scientific">Ruegeria profundi</name>
    <dbReference type="NCBI Taxonomy" id="1685378"/>
    <lineage>
        <taxon>Bacteria</taxon>
        <taxon>Pseudomonadati</taxon>
        <taxon>Pseudomonadota</taxon>
        <taxon>Alphaproteobacteria</taxon>
        <taxon>Rhodobacterales</taxon>
        <taxon>Roseobacteraceae</taxon>
        <taxon>Ruegeria</taxon>
    </lineage>
</organism>
<feature type="signal peptide" evidence="1">
    <location>
        <begin position="1"/>
        <end position="17"/>
    </location>
</feature>
<dbReference type="EMBL" id="LQBP01000017">
    <property type="protein sequence ID" value="KUJ73839.1"/>
    <property type="molecule type" value="Genomic_DNA"/>
</dbReference>
<evidence type="ECO:0000256" key="1">
    <source>
        <dbReference type="SAM" id="SignalP"/>
    </source>
</evidence>